<keyword evidence="2" id="KW-1185">Reference proteome</keyword>
<evidence type="ECO:0000313" key="2">
    <source>
        <dbReference type="Proteomes" id="UP000184300"/>
    </source>
</evidence>
<dbReference type="AlphaFoldDB" id="A0A1L9VUE2"/>
<dbReference type="GeneID" id="34464367"/>
<dbReference type="Proteomes" id="UP000184300">
    <property type="component" value="Unassembled WGS sequence"/>
</dbReference>
<dbReference type="VEuPathDB" id="FungiDB:ASPGLDRAFT_54885"/>
<dbReference type="RefSeq" id="XP_022404208.1">
    <property type="nucleotide sequence ID" value="XM_022548106.1"/>
</dbReference>
<proteinExistence type="predicted"/>
<dbReference type="EMBL" id="KV878890">
    <property type="protein sequence ID" value="OJJ87525.1"/>
    <property type="molecule type" value="Genomic_DNA"/>
</dbReference>
<evidence type="ECO:0000313" key="1">
    <source>
        <dbReference type="EMBL" id="OJJ87525.1"/>
    </source>
</evidence>
<sequence>MVENFRLFFELLREHVDHSDLAILARTCHEWNDVVTPYLYHTIQFHNPGCIAQNDPLQLKLDTFGDPRFTNLVHTKQVLVTGSWYDSYHEIDSMLGSHEILSPAARMLSNIITSCIIRMPNLKEFIWDLCISPTQYLVTTVMHAPKLETLQLRLGTDSTPLPYFRPSLKFQPPINVGTLNLIQIDDEPVLRSVGAALRTATHLKELTMWADGDSMLSLSEVSSSWRGCLPFELTFLDLRGFVDLGTRPCALWNLFSPVKLMALTLHVGPDFDVADCSEFWETSVVAELRPKQLSTNLVVHGLKQFIHSFSGLEAFSITSPNVACRPEPLPLLLDALEEQHSTTLKVLSVDPQGALANHLLDDETLMQMPTRFTNIEEFRFGMLHTLPQHVVQPVLKLPQIRLLHINLGDHATERSVISLEQYLLQVLHEGLAKNLKYVIFDDGPLCKILREPIRMVEETMPIGYIHDTFLFREKVFGWIGRT</sequence>
<dbReference type="OrthoDB" id="4461187at2759"/>
<gene>
    <name evidence="1" type="ORF">ASPGLDRAFT_54885</name>
</gene>
<evidence type="ECO:0008006" key="3">
    <source>
        <dbReference type="Google" id="ProtNLM"/>
    </source>
</evidence>
<accession>A0A1L9VUE2</accession>
<protein>
    <recommendedName>
        <fullName evidence="3">F-box domain-containing protein</fullName>
    </recommendedName>
</protein>
<name>A0A1L9VUE2_ASPGL</name>
<organism evidence="1 2">
    <name type="scientific">Aspergillus glaucus CBS 516.65</name>
    <dbReference type="NCBI Taxonomy" id="1160497"/>
    <lineage>
        <taxon>Eukaryota</taxon>
        <taxon>Fungi</taxon>
        <taxon>Dikarya</taxon>
        <taxon>Ascomycota</taxon>
        <taxon>Pezizomycotina</taxon>
        <taxon>Eurotiomycetes</taxon>
        <taxon>Eurotiomycetidae</taxon>
        <taxon>Eurotiales</taxon>
        <taxon>Aspergillaceae</taxon>
        <taxon>Aspergillus</taxon>
        <taxon>Aspergillus subgen. Aspergillus</taxon>
    </lineage>
</organism>
<dbReference type="STRING" id="1160497.A0A1L9VUE2"/>
<reference evidence="2" key="1">
    <citation type="journal article" date="2017" name="Genome Biol.">
        <title>Comparative genomics reveals high biological diversity and specific adaptations in the industrially and medically important fungal genus Aspergillus.</title>
        <authorList>
            <person name="de Vries R.P."/>
            <person name="Riley R."/>
            <person name="Wiebenga A."/>
            <person name="Aguilar-Osorio G."/>
            <person name="Amillis S."/>
            <person name="Uchima C.A."/>
            <person name="Anderluh G."/>
            <person name="Asadollahi M."/>
            <person name="Askin M."/>
            <person name="Barry K."/>
            <person name="Battaglia E."/>
            <person name="Bayram O."/>
            <person name="Benocci T."/>
            <person name="Braus-Stromeyer S.A."/>
            <person name="Caldana C."/>
            <person name="Canovas D."/>
            <person name="Cerqueira G.C."/>
            <person name="Chen F."/>
            <person name="Chen W."/>
            <person name="Choi C."/>
            <person name="Clum A."/>
            <person name="Dos Santos R.A."/>
            <person name="Damasio A.R."/>
            <person name="Diallinas G."/>
            <person name="Emri T."/>
            <person name="Fekete E."/>
            <person name="Flipphi M."/>
            <person name="Freyberg S."/>
            <person name="Gallo A."/>
            <person name="Gournas C."/>
            <person name="Habgood R."/>
            <person name="Hainaut M."/>
            <person name="Harispe M.L."/>
            <person name="Henrissat B."/>
            <person name="Hilden K.S."/>
            <person name="Hope R."/>
            <person name="Hossain A."/>
            <person name="Karabika E."/>
            <person name="Karaffa L."/>
            <person name="Karanyi Z."/>
            <person name="Krasevec N."/>
            <person name="Kuo A."/>
            <person name="Kusch H."/>
            <person name="LaButti K."/>
            <person name="Lagendijk E.L."/>
            <person name="Lapidus A."/>
            <person name="Levasseur A."/>
            <person name="Lindquist E."/>
            <person name="Lipzen A."/>
            <person name="Logrieco A.F."/>
            <person name="MacCabe A."/>
            <person name="Maekelae M.R."/>
            <person name="Malavazi I."/>
            <person name="Melin P."/>
            <person name="Meyer V."/>
            <person name="Mielnichuk N."/>
            <person name="Miskei M."/>
            <person name="Molnar A.P."/>
            <person name="Mule G."/>
            <person name="Ngan C.Y."/>
            <person name="Orejas M."/>
            <person name="Orosz E."/>
            <person name="Ouedraogo J.P."/>
            <person name="Overkamp K.M."/>
            <person name="Park H.-S."/>
            <person name="Perrone G."/>
            <person name="Piumi F."/>
            <person name="Punt P.J."/>
            <person name="Ram A.F."/>
            <person name="Ramon A."/>
            <person name="Rauscher S."/>
            <person name="Record E."/>
            <person name="Riano-Pachon D.M."/>
            <person name="Robert V."/>
            <person name="Roehrig J."/>
            <person name="Ruller R."/>
            <person name="Salamov A."/>
            <person name="Salih N.S."/>
            <person name="Samson R.A."/>
            <person name="Sandor E."/>
            <person name="Sanguinetti M."/>
            <person name="Schuetze T."/>
            <person name="Sepcic K."/>
            <person name="Shelest E."/>
            <person name="Sherlock G."/>
            <person name="Sophianopoulou V."/>
            <person name="Squina F.M."/>
            <person name="Sun H."/>
            <person name="Susca A."/>
            <person name="Todd R.B."/>
            <person name="Tsang A."/>
            <person name="Unkles S.E."/>
            <person name="van de Wiele N."/>
            <person name="van Rossen-Uffink D."/>
            <person name="Oliveira J.V."/>
            <person name="Vesth T.C."/>
            <person name="Visser J."/>
            <person name="Yu J.-H."/>
            <person name="Zhou M."/>
            <person name="Andersen M.R."/>
            <person name="Archer D.B."/>
            <person name="Baker S.E."/>
            <person name="Benoit I."/>
            <person name="Brakhage A.A."/>
            <person name="Braus G.H."/>
            <person name="Fischer R."/>
            <person name="Frisvad J.C."/>
            <person name="Goldman G.H."/>
            <person name="Houbraken J."/>
            <person name="Oakley B."/>
            <person name="Pocsi I."/>
            <person name="Scazzocchio C."/>
            <person name="Seiboth B."/>
            <person name="vanKuyk P.A."/>
            <person name="Wortman J."/>
            <person name="Dyer P.S."/>
            <person name="Grigoriev I.V."/>
        </authorList>
    </citation>
    <scope>NUCLEOTIDE SEQUENCE [LARGE SCALE GENOMIC DNA]</scope>
    <source>
        <strain evidence="2">CBS 516.65</strain>
    </source>
</reference>